<protein>
    <submittedName>
        <fullName evidence="1">Uncharacterized protein</fullName>
    </submittedName>
</protein>
<keyword evidence="2" id="KW-1185">Reference proteome</keyword>
<dbReference type="RefSeq" id="WP_143145863.1">
    <property type="nucleotide sequence ID" value="NZ_FPKU01000003.1"/>
</dbReference>
<dbReference type="EMBL" id="FPKU01000003">
    <property type="protein sequence ID" value="SFZ86275.1"/>
    <property type="molecule type" value="Genomic_DNA"/>
</dbReference>
<dbReference type="STRING" id="665118.SAMN02983003_3453"/>
<reference evidence="1 2" key="1">
    <citation type="submission" date="2016-11" db="EMBL/GenBank/DDBJ databases">
        <authorList>
            <person name="Jaros S."/>
            <person name="Januszkiewicz K."/>
            <person name="Wedrychowicz H."/>
        </authorList>
    </citation>
    <scope>NUCLEOTIDE SEQUENCE [LARGE SCALE GENOMIC DNA]</scope>
    <source>
        <strain evidence="1 2">ATCC 23634</strain>
    </source>
</reference>
<accession>A0A1K2I233</accession>
<dbReference type="Proteomes" id="UP000183447">
    <property type="component" value="Unassembled WGS sequence"/>
</dbReference>
<sequence length="129" mass="13397">MSQRSHAIVREMGAAVAVLAIYVLTLLLPLHQAAGLQRDLATIGYETVGAWTICAPLAVDDDGDPTTPAALTCPATGVSKQEFVAVLPPAIRLEAPVLSSPIRFELPQPLAPPAVAAHFAQSRAPPVSA</sequence>
<evidence type="ECO:0000313" key="1">
    <source>
        <dbReference type="EMBL" id="SFZ86275.1"/>
    </source>
</evidence>
<gene>
    <name evidence="1" type="ORF">SAMN02983003_3453</name>
</gene>
<dbReference type="AlphaFoldDB" id="A0A1K2I233"/>
<organism evidence="1 2">
    <name type="scientific">Devosia enhydra</name>
    <dbReference type="NCBI Taxonomy" id="665118"/>
    <lineage>
        <taxon>Bacteria</taxon>
        <taxon>Pseudomonadati</taxon>
        <taxon>Pseudomonadota</taxon>
        <taxon>Alphaproteobacteria</taxon>
        <taxon>Hyphomicrobiales</taxon>
        <taxon>Devosiaceae</taxon>
        <taxon>Devosia</taxon>
    </lineage>
</organism>
<evidence type="ECO:0000313" key="2">
    <source>
        <dbReference type="Proteomes" id="UP000183447"/>
    </source>
</evidence>
<dbReference type="OrthoDB" id="7950620at2"/>
<name>A0A1K2I233_9HYPH</name>
<proteinExistence type="predicted"/>